<comment type="function">
    <text evidence="12">Catalyzes the acylation of glycosyl-4,4'-diaponeurosporenoate, i.e. the esterification of glucose at the C6'' position with the carboxyl group of the C(15) fatty acid 12-methyltetradecanoic acid, to yield staphyloxanthin. This is the last step in the biosynthesis of this orange pigment, present in most staphylococci strains.</text>
</comment>
<evidence type="ECO:0000256" key="8">
    <source>
        <dbReference type="ARBA" id="ARBA00023315"/>
    </source>
</evidence>
<gene>
    <name evidence="13" type="ORF">GCM10009817_25510</name>
</gene>
<keyword evidence="4" id="KW-0812">Transmembrane</keyword>
<evidence type="ECO:0000313" key="14">
    <source>
        <dbReference type="Proteomes" id="UP001500013"/>
    </source>
</evidence>
<evidence type="ECO:0000256" key="9">
    <source>
        <dbReference type="ARBA" id="ARBA00023588"/>
    </source>
</evidence>
<dbReference type="Pfam" id="PF18927">
    <property type="entry name" value="CrtO"/>
    <property type="match status" value="1"/>
</dbReference>
<accession>A0ABN2S9Z6</accession>
<protein>
    <recommendedName>
        <fullName evidence="11">Glycosyl-4,4'-diaponeurosporenoate acyltransferase</fullName>
    </recommendedName>
</protein>
<comment type="caution">
    <text evidence="13">The sequence shown here is derived from an EMBL/GenBank/DDBJ whole genome shotgun (WGS) entry which is preliminary data.</text>
</comment>
<evidence type="ECO:0000256" key="7">
    <source>
        <dbReference type="ARBA" id="ARBA00023136"/>
    </source>
</evidence>
<keyword evidence="7" id="KW-0472">Membrane</keyword>
<dbReference type="EMBL" id="BAAAPU010000007">
    <property type="protein sequence ID" value="GAA1983036.1"/>
    <property type="molecule type" value="Genomic_DNA"/>
</dbReference>
<evidence type="ECO:0000256" key="12">
    <source>
        <dbReference type="ARBA" id="ARBA00025324"/>
    </source>
</evidence>
<keyword evidence="14" id="KW-1185">Reference proteome</keyword>
<comment type="subcellular location">
    <subcellularLocation>
        <location evidence="1">Cell membrane</location>
        <topology evidence="1">Single-pass membrane protein</topology>
    </subcellularLocation>
</comment>
<comment type="similarity">
    <text evidence="10">Belongs to the acyltransferase CrtO family.</text>
</comment>
<sequence>MVAVLVDAAVWAGWSTAVGYAAQRLPPDALTRDTWLTRIRGWEGGGRTWEAVGIRRWKDRLPDFGPALGGSSKRHLPGPGAADLERFSAETRRAELVHWAIPMALPVFALWNPPGLLTGMAFYAVAANVPCLVVQRYNRARVDRLLARRRGAEERRQA</sequence>
<keyword evidence="8" id="KW-0012">Acyltransferase</keyword>
<dbReference type="Proteomes" id="UP001500013">
    <property type="component" value="Unassembled WGS sequence"/>
</dbReference>
<keyword evidence="6" id="KW-1133">Transmembrane helix</keyword>
<proteinExistence type="inferred from homology"/>
<evidence type="ECO:0000256" key="1">
    <source>
        <dbReference type="ARBA" id="ARBA00004162"/>
    </source>
</evidence>
<evidence type="ECO:0000256" key="5">
    <source>
        <dbReference type="ARBA" id="ARBA00022729"/>
    </source>
</evidence>
<evidence type="ECO:0000256" key="11">
    <source>
        <dbReference type="ARBA" id="ARBA00023667"/>
    </source>
</evidence>
<reference evidence="13 14" key="1">
    <citation type="journal article" date="2019" name="Int. J. Syst. Evol. Microbiol.">
        <title>The Global Catalogue of Microorganisms (GCM) 10K type strain sequencing project: providing services to taxonomists for standard genome sequencing and annotation.</title>
        <authorList>
            <consortium name="The Broad Institute Genomics Platform"/>
            <consortium name="The Broad Institute Genome Sequencing Center for Infectious Disease"/>
            <person name="Wu L."/>
            <person name="Ma J."/>
        </authorList>
    </citation>
    <scope>NUCLEOTIDE SEQUENCE [LARGE SCALE GENOMIC DNA]</scope>
    <source>
        <strain evidence="13 14">JCM 15628</strain>
    </source>
</reference>
<evidence type="ECO:0000256" key="10">
    <source>
        <dbReference type="ARBA" id="ARBA00023603"/>
    </source>
</evidence>
<evidence type="ECO:0000256" key="4">
    <source>
        <dbReference type="ARBA" id="ARBA00022692"/>
    </source>
</evidence>
<name>A0ABN2S9Z6_9MICO</name>
<organism evidence="13 14">
    <name type="scientific">Terrabacter lapilli</name>
    <dbReference type="NCBI Taxonomy" id="436231"/>
    <lineage>
        <taxon>Bacteria</taxon>
        <taxon>Bacillati</taxon>
        <taxon>Actinomycetota</taxon>
        <taxon>Actinomycetes</taxon>
        <taxon>Micrococcales</taxon>
        <taxon>Intrasporangiaceae</taxon>
        <taxon>Terrabacter</taxon>
    </lineage>
</organism>
<dbReference type="InterPro" id="IPR044021">
    <property type="entry name" value="CrtO"/>
</dbReference>
<evidence type="ECO:0000256" key="6">
    <source>
        <dbReference type="ARBA" id="ARBA00022989"/>
    </source>
</evidence>
<keyword evidence="5" id="KW-0732">Signal</keyword>
<evidence type="ECO:0000313" key="13">
    <source>
        <dbReference type="EMBL" id="GAA1983036.1"/>
    </source>
</evidence>
<evidence type="ECO:0000256" key="2">
    <source>
        <dbReference type="ARBA" id="ARBA00022475"/>
    </source>
</evidence>
<keyword evidence="2" id="KW-1003">Cell membrane</keyword>
<keyword evidence="3" id="KW-0808">Transferase</keyword>
<evidence type="ECO:0000256" key="3">
    <source>
        <dbReference type="ARBA" id="ARBA00022679"/>
    </source>
</evidence>
<comment type="pathway">
    <text evidence="9">Carotenoid biosynthesis; staphyloxanthin biosynthesis; staphyloxanthin from farnesyl diphosphate: step 5/5.</text>
</comment>